<protein>
    <submittedName>
        <fullName evidence="2">DUF2306 domain-containing protein</fullName>
    </submittedName>
</protein>
<organism evidence="2 3">
    <name type="scientific">Cohnella zeiphila</name>
    <dbReference type="NCBI Taxonomy" id="2761120"/>
    <lineage>
        <taxon>Bacteria</taxon>
        <taxon>Bacillati</taxon>
        <taxon>Bacillota</taxon>
        <taxon>Bacilli</taxon>
        <taxon>Bacillales</taxon>
        <taxon>Paenibacillaceae</taxon>
        <taxon>Cohnella</taxon>
    </lineage>
</organism>
<evidence type="ECO:0000313" key="3">
    <source>
        <dbReference type="Proteomes" id="UP000564644"/>
    </source>
</evidence>
<evidence type="ECO:0000256" key="1">
    <source>
        <dbReference type="SAM" id="Phobius"/>
    </source>
</evidence>
<gene>
    <name evidence="2" type="ORF">H7C18_15835</name>
</gene>
<dbReference type="EMBL" id="JACJVO010000019">
    <property type="protein sequence ID" value="MBB6732391.1"/>
    <property type="molecule type" value="Genomic_DNA"/>
</dbReference>
<dbReference type="Pfam" id="PF10067">
    <property type="entry name" value="DUF2306"/>
    <property type="match status" value="1"/>
</dbReference>
<keyword evidence="1" id="KW-0812">Transmembrane</keyword>
<comment type="caution">
    <text evidence="2">The sequence shown here is derived from an EMBL/GenBank/DDBJ whole genome shotgun (WGS) entry which is preliminary data.</text>
</comment>
<feature type="transmembrane region" description="Helical" evidence="1">
    <location>
        <begin position="146"/>
        <end position="166"/>
    </location>
</feature>
<feature type="transmembrane region" description="Helical" evidence="1">
    <location>
        <begin position="39"/>
        <end position="62"/>
    </location>
</feature>
<feature type="transmembrane region" description="Helical" evidence="1">
    <location>
        <begin position="107"/>
        <end position="125"/>
    </location>
</feature>
<dbReference type="RefSeq" id="WP_185130057.1">
    <property type="nucleotide sequence ID" value="NZ_JACJVO010000019.1"/>
</dbReference>
<keyword evidence="1" id="KW-1133">Transmembrane helix</keyword>
<reference evidence="2 3" key="1">
    <citation type="submission" date="2020-08" db="EMBL/GenBank/DDBJ databases">
        <title>Cohnella phylogeny.</title>
        <authorList>
            <person name="Dunlap C."/>
        </authorList>
    </citation>
    <scope>NUCLEOTIDE SEQUENCE [LARGE SCALE GENOMIC DNA]</scope>
    <source>
        <strain evidence="2 3">CBP 2801</strain>
    </source>
</reference>
<accession>A0A7X0SLZ0</accession>
<feature type="transmembrane region" description="Helical" evidence="1">
    <location>
        <begin position="186"/>
        <end position="204"/>
    </location>
</feature>
<name>A0A7X0SLZ0_9BACL</name>
<feature type="transmembrane region" description="Helical" evidence="1">
    <location>
        <begin position="82"/>
        <end position="101"/>
    </location>
</feature>
<keyword evidence="3" id="KW-1185">Reference proteome</keyword>
<sequence length="209" mass="22945">MANKRMWALVLVSFGIMIPFAAPYMTLNPAASRTELTSAGVQFPLLVAHIATAIVALASGFLQFANRLRLRRPKLHRYAGRIYVGSVIVSGLLSLPLVFYMDDFAKATSFLALAVLWMVTAWKGCRSAVRKDFEAHRAWMIRSFGFTLVAVSARALVPVLLLTYAILHGFSLPGGREGMVADVLKANVGTGLILNIAIVEWIVLRKRKA</sequence>
<evidence type="ECO:0000313" key="2">
    <source>
        <dbReference type="EMBL" id="MBB6732391.1"/>
    </source>
</evidence>
<dbReference type="InterPro" id="IPR018750">
    <property type="entry name" value="DUF2306_membrane"/>
</dbReference>
<dbReference type="Proteomes" id="UP000564644">
    <property type="component" value="Unassembled WGS sequence"/>
</dbReference>
<keyword evidence="1" id="KW-0472">Membrane</keyword>
<dbReference type="AlphaFoldDB" id="A0A7X0SLZ0"/>
<feature type="transmembrane region" description="Helical" evidence="1">
    <location>
        <begin position="7"/>
        <end position="27"/>
    </location>
</feature>
<proteinExistence type="predicted"/>